<organism evidence="1">
    <name type="scientific">marine metagenome</name>
    <dbReference type="NCBI Taxonomy" id="408172"/>
    <lineage>
        <taxon>unclassified sequences</taxon>
        <taxon>metagenomes</taxon>
        <taxon>ecological metagenomes</taxon>
    </lineage>
</organism>
<dbReference type="Pfam" id="PF13279">
    <property type="entry name" value="4HBT_2"/>
    <property type="match status" value="1"/>
</dbReference>
<dbReference type="AlphaFoldDB" id="A0A382Q0B1"/>
<dbReference type="Gene3D" id="3.10.129.10">
    <property type="entry name" value="Hotdog Thioesterase"/>
    <property type="match status" value="1"/>
</dbReference>
<dbReference type="SUPFAM" id="SSF54637">
    <property type="entry name" value="Thioesterase/thiol ester dehydrase-isomerase"/>
    <property type="match status" value="1"/>
</dbReference>
<gene>
    <name evidence="1" type="ORF">METZ01_LOCUS331888</name>
</gene>
<feature type="non-terminal residue" evidence="1">
    <location>
        <position position="82"/>
    </location>
</feature>
<evidence type="ECO:0000313" key="1">
    <source>
        <dbReference type="EMBL" id="SVC79034.1"/>
    </source>
</evidence>
<dbReference type="InterPro" id="IPR029069">
    <property type="entry name" value="HotDog_dom_sf"/>
</dbReference>
<dbReference type="CDD" id="cd00586">
    <property type="entry name" value="4HBT"/>
    <property type="match status" value="1"/>
</dbReference>
<accession>A0A382Q0B1</accession>
<proteinExistence type="predicted"/>
<reference evidence="1" key="1">
    <citation type="submission" date="2018-05" db="EMBL/GenBank/DDBJ databases">
        <authorList>
            <person name="Lanie J.A."/>
            <person name="Ng W.-L."/>
            <person name="Kazmierczak K.M."/>
            <person name="Andrzejewski T.M."/>
            <person name="Davidsen T.M."/>
            <person name="Wayne K.J."/>
            <person name="Tettelin H."/>
            <person name="Glass J.I."/>
            <person name="Rusch D."/>
            <person name="Podicherti R."/>
            <person name="Tsui H.-C.T."/>
            <person name="Winkler M.E."/>
        </authorList>
    </citation>
    <scope>NUCLEOTIDE SEQUENCE</scope>
</reference>
<evidence type="ECO:0008006" key="2">
    <source>
        <dbReference type="Google" id="ProtNLM"/>
    </source>
</evidence>
<sequence>MNWLSLRRPDFDFWAGIKTRWRDMDSLGHINHAVYLTYMESARVDVYQQLGYSGIRKEQEESTILGSMEVNYHFQVNHPAEL</sequence>
<dbReference type="EMBL" id="UINC01111084">
    <property type="protein sequence ID" value="SVC79034.1"/>
    <property type="molecule type" value="Genomic_DNA"/>
</dbReference>
<name>A0A382Q0B1_9ZZZZ</name>
<protein>
    <recommendedName>
        <fullName evidence="2">Thioesterase domain-containing protein</fullName>
    </recommendedName>
</protein>